<dbReference type="OrthoDB" id="302966at2759"/>
<evidence type="ECO:0000256" key="3">
    <source>
        <dbReference type="SAM" id="MobiDB-lite"/>
    </source>
</evidence>
<evidence type="ECO:0000256" key="1">
    <source>
        <dbReference type="ARBA" id="ARBA00004496"/>
    </source>
</evidence>
<comment type="caution">
    <text evidence="4">The sequence shown here is derived from an EMBL/GenBank/DDBJ whole genome shotgun (WGS) entry which is preliminary data.</text>
</comment>
<evidence type="ECO:0000313" key="4">
    <source>
        <dbReference type="EMBL" id="OMO99293.1"/>
    </source>
</evidence>
<organism evidence="4 5">
    <name type="scientific">Corchorus olitorius</name>
    <dbReference type="NCBI Taxonomy" id="93759"/>
    <lineage>
        <taxon>Eukaryota</taxon>
        <taxon>Viridiplantae</taxon>
        <taxon>Streptophyta</taxon>
        <taxon>Embryophyta</taxon>
        <taxon>Tracheophyta</taxon>
        <taxon>Spermatophyta</taxon>
        <taxon>Magnoliopsida</taxon>
        <taxon>eudicotyledons</taxon>
        <taxon>Gunneridae</taxon>
        <taxon>Pentapetalae</taxon>
        <taxon>rosids</taxon>
        <taxon>malvids</taxon>
        <taxon>Malvales</taxon>
        <taxon>Malvaceae</taxon>
        <taxon>Grewioideae</taxon>
        <taxon>Apeibeae</taxon>
        <taxon>Corchorus</taxon>
    </lineage>
</organism>
<comment type="subcellular location">
    <subcellularLocation>
        <location evidence="1">Cytoplasm</location>
    </subcellularLocation>
</comment>
<feature type="region of interest" description="Disordered" evidence="3">
    <location>
        <begin position="292"/>
        <end position="355"/>
    </location>
</feature>
<dbReference type="Proteomes" id="UP000187203">
    <property type="component" value="Unassembled WGS sequence"/>
</dbReference>
<dbReference type="GO" id="GO:0045944">
    <property type="term" value="P:positive regulation of transcription by RNA polymerase II"/>
    <property type="evidence" value="ECO:0007669"/>
    <property type="project" value="TreeGrafter"/>
</dbReference>
<dbReference type="STRING" id="93759.A0A1R3JWR7"/>
<proteinExistence type="predicted"/>
<evidence type="ECO:0000256" key="2">
    <source>
        <dbReference type="ARBA" id="ARBA00022490"/>
    </source>
</evidence>
<feature type="compositionally biased region" description="Polar residues" evidence="3">
    <location>
        <begin position="85"/>
        <end position="140"/>
    </location>
</feature>
<feature type="compositionally biased region" description="Basic residues" evidence="3">
    <location>
        <begin position="158"/>
        <end position="167"/>
    </location>
</feature>
<sequence>MSILPSQAQSSKASSSSQSPSQNPNSNHGNHHQSSPPSISFGSLNISDPSPPFSLSNSPPGPLASAAQDSGGSSKEVSEVETPNGKGSSQQENRGKNPQSRGKMSVNMTSTRNQQGTGSQGSATHSAGRRSQTMNGNHLLNFQYDPIARSRPQPRGPPPRRQRKIKPYNKDLFLQANYKFVLLDTGSDKDKYDPFSKFTFTSDVDLSVRQAISELDSWLARADSGLVDDLEKLPYVCAAMEQLEQRKKYWNEHRASNSNKASGNSISEVDSHGLSSIGNALNTNGDTLSLGGGTLTSRADEQHKGHRNLTTDKSIGGSGLDHTADIAYSQEAQDTLSSSSYEENKDLQEQLGGSRDAKDSDYYNFYQAVDGQHIILHPLNVKCLLNHYGSYDSLPHRISGRILELETITQSEAVRKRYRYLSHFSLTTTFQLCEIDLSGVLPPDALLPFMDEIKKREKQRKQQARKDRKEKIKAEVEAAAQVTPMISGFGRSSYEDSPTFSMDDFEALGSSAVMSSSPPVTGERRLFSNVTRLGFAAGYDSPLKIGEGNTLPNNEVATDSTGVSGDALMPYLLLFVYFSIF</sequence>
<dbReference type="InterPro" id="IPR039739">
    <property type="entry name" value="MAG2/RNF10"/>
</dbReference>
<gene>
    <name evidence="4" type="ORF">COLO4_13369</name>
</gene>
<name>A0A1R3JWR7_9ROSI</name>
<dbReference type="GO" id="GO:0000976">
    <property type="term" value="F:transcription cis-regulatory region binding"/>
    <property type="evidence" value="ECO:0007669"/>
    <property type="project" value="TreeGrafter"/>
</dbReference>
<feature type="region of interest" description="Disordered" evidence="3">
    <location>
        <begin position="1"/>
        <end position="168"/>
    </location>
</feature>
<dbReference type="AlphaFoldDB" id="A0A1R3JWR7"/>
<dbReference type="GO" id="GO:0005737">
    <property type="term" value="C:cytoplasm"/>
    <property type="evidence" value="ECO:0007669"/>
    <property type="project" value="UniProtKB-SubCell"/>
</dbReference>
<dbReference type="PANTHER" id="PTHR12983">
    <property type="entry name" value="RING FINGER 10 FAMILY MEMBER"/>
    <property type="match status" value="1"/>
</dbReference>
<accession>A0A1R3JWR7</accession>
<dbReference type="PANTHER" id="PTHR12983:SF9">
    <property type="entry name" value="E3 UBIQUITIN-PROTEIN LIGASE RNF10"/>
    <property type="match status" value="1"/>
</dbReference>
<protein>
    <submittedName>
        <fullName evidence="4">RING finger protein 10-like protein</fullName>
    </submittedName>
</protein>
<reference evidence="5" key="1">
    <citation type="submission" date="2013-09" db="EMBL/GenBank/DDBJ databases">
        <title>Corchorus olitorius genome sequencing.</title>
        <authorList>
            <person name="Alam M."/>
            <person name="Haque M.S."/>
            <person name="Islam M.S."/>
            <person name="Emdad E.M."/>
            <person name="Islam M.M."/>
            <person name="Ahmed B."/>
            <person name="Halim A."/>
            <person name="Hossen Q.M.M."/>
            <person name="Hossain M.Z."/>
            <person name="Ahmed R."/>
            <person name="Khan M.M."/>
            <person name="Islam R."/>
            <person name="Rashid M.M."/>
            <person name="Khan S.A."/>
            <person name="Rahman M.S."/>
            <person name="Alam M."/>
            <person name="Yahiya A.S."/>
            <person name="Khan M.S."/>
            <person name="Azam M.S."/>
            <person name="Haque T."/>
            <person name="Lashkar M.Z.H."/>
            <person name="Akhand A.I."/>
            <person name="Morshed G."/>
            <person name="Roy S."/>
            <person name="Uddin K.S."/>
            <person name="Rabeya T."/>
            <person name="Hossain A.S."/>
            <person name="Chowdhury A."/>
            <person name="Snigdha A.R."/>
            <person name="Mortoza M.S."/>
            <person name="Matin S.A."/>
            <person name="Hoque S.M.E."/>
            <person name="Islam M.K."/>
            <person name="Roy D.K."/>
            <person name="Haider R."/>
            <person name="Moosa M.M."/>
            <person name="Elias S.M."/>
            <person name="Hasan A.M."/>
            <person name="Jahan S."/>
            <person name="Shafiuddin M."/>
            <person name="Mahmood N."/>
            <person name="Shommy N.S."/>
        </authorList>
    </citation>
    <scope>NUCLEOTIDE SEQUENCE [LARGE SCALE GENOMIC DNA]</scope>
    <source>
        <strain evidence="5">cv. O-4</strain>
    </source>
</reference>
<keyword evidence="5" id="KW-1185">Reference proteome</keyword>
<evidence type="ECO:0000313" key="5">
    <source>
        <dbReference type="Proteomes" id="UP000187203"/>
    </source>
</evidence>
<keyword evidence="2" id="KW-0963">Cytoplasm</keyword>
<dbReference type="EMBL" id="AWUE01015160">
    <property type="protein sequence ID" value="OMO99293.1"/>
    <property type="molecule type" value="Genomic_DNA"/>
</dbReference>
<feature type="compositionally biased region" description="Low complexity" evidence="3">
    <location>
        <begin position="1"/>
        <end position="38"/>
    </location>
</feature>
<feature type="compositionally biased region" description="Polar residues" evidence="3">
    <location>
        <begin position="330"/>
        <end position="341"/>
    </location>
</feature>